<evidence type="ECO:0000256" key="1">
    <source>
        <dbReference type="SAM" id="SignalP"/>
    </source>
</evidence>
<dbReference type="InterPro" id="IPR025331">
    <property type="entry name" value="TNT"/>
</dbReference>
<comment type="caution">
    <text evidence="3">The sequence shown here is derived from an EMBL/GenBank/DDBJ whole genome shotgun (WGS) entry which is preliminary data.</text>
</comment>
<evidence type="ECO:0000313" key="4">
    <source>
        <dbReference type="Proteomes" id="UP001283341"/>
    </source>
</evidence>
<dbReference type="PANTHER" id="PTHR42059:SF1">
    <property type="entry name" value="TNT DOMAIN-CONTAINING PROTEIN"/>
    <property type="match status" value="1"/>
</dbReference>
<feature type="chain" id="PRO_5041998467" description="TNT domain-containing protein" evidence="1">
    <location>
        <begin position="21"/>
        <end position="234"/>
    </location>
</feature>
<name>A0AAE0I3N1_9PEZI</name>
<dbReference type="GO" id="GO:0050135">
    <property type="term" value="F:NADP+ nucleosidase activity"/>
    <property type="evidence" value="ECO:0007669"/>
    <property type="project" value="InterPro"/>
</dbReference>
<evidence type="ECO:0000313" key="3">
    <source>
        <dbReference type="EMBL" id="KAK3317994.1"/>
    </source>
</evidence>
<protein>
    <recommendedName>
        <fullName evidence="2">TNT domain-containing protein</fullName>
    </recommendedName>
</protein>
<dbReference type="PANTHER" id="PTHR42059">
    <property type="entry name" value="TNT DOMAIN-CONTAINING PROTEIN"/>
    <property type="match status" value="1"/>
</dbReference>
<proteinExistence type="predicted"/>
<keyword evidence="4" id="KW-1185">Reference proteome</keyword>
<dbReference type="Proteomes" id="UP001283341">
    <property type="component" value="Unassembled WGS sequence"/>
</dbReference>
<keyword evidence="1" id="KW-0732">Signal</keyword>
<dbReference type="Pfam" id="PF14021">
    <property type="entry name" value="TNT"/>
    <property type="match status" value="1"/>
</dbReference>
<reference evidence="3" key="1">
    <citation type="journal article" date="2023" name="Mol. Phylogenet. Evol.">
        <title>Genome-scale phylogeny and comparative genomics of the fungal order Sordariales.</title>
        <authorList>
            <person name="Hensen N."/>
            <person name="Bonometti L."/>
            <person name="Westerberg I."/>
            <person name="Brannstrom I.O."/>
            <person name="Guillou S."/>
            <person name="Cros-Aarteil S."/>
            <person name="Calhoun S."/>
            <person name="Haridas S."/>
            <person name="Kuo A."/>
            <person name="Mondo S."/>
            <person name="Pangilinan J."/>
            <person name="Riley R."/>
            <person name="LaButti K."/>
            <person name="Andreopoulos B."/>
            <person name="Lipzen A."/>
            <person name="Chen C."/>
            <person name="Yan M."/>
            <person name="Daum C."/>
            <person name="Ng V."/>
            <person name="Clum A."/>
            <person name="Steindorff A."/>
            <person name="Ohm R.A."/>
            <person name="Martin F."/>
            <person name="Silar P."/>
            <person name="Natvig D.O."/>
            <person name="Lalanne C."/>
            <person name="Gautier V."/>
            <person name="Ament-Velasquez S.L."/>
            <person name="Kruys A."/>
            <person name="Hutchinson M.I."/>
            <person name="Powell A.J."/>
            <person name="Barry K."/>
            <person name="Miller A.N."/>
            <person name="Grigoriev I.V."/>
            <person name="Debuchy R."/>
            <person name="Gladieux P."/>
            <person name="Hiltunen Thoren M."/>
            <person name="Johannesson H."/>
        </authorList>
    </citation>
    <scope>NUCLEOTIDE SEQUENCE</scope>
    <source>
        <strain evidence="3">CBS 118394</strain>
    </source>
</reference>
<dbReference type="EMBL" id="JAUEDM010000004">
    <property type="protein sequence ID" value="KAK3317994.1"/>
    <property type="molecule type" value="Genomic_DNA"/>
</dbReference>
<reference evidence="3" key="2">
    <citation type="submission" date="2023-06" db="EMBL/GenBank/DDBJ databases">
        <authorList>
            <consortium name="Lawrence Berkeley National Laboratory"/>
            <person name="Haridas S."/>
            <person name="Hensen N."/>
            <person name="Bonometti L."/>
            <person name="Westerberg I."/>
            <person name="Brannstrom I.O."/>
            <person name="Guillou S."/>
            <person name="Cros-Aarteil S."/>
            <person name="Calhoun S."/>
            <person name="Kuo A."/>
            <person name="Mondo S."/>
            <person name="Pangilinan J."/>
            <person name="Riley R."/>
            <person name="Labutti K."/>
            <person name="Andreopoulos B."/>
            <person name="Lipzen A."/>
            <person name="Chen C."/>
            <person name="Yanf M."/>
            <person name="Daum C."/>
            <person name="Ng V."/>
            <person name="Clum A."/>
            <person name="Steindorff A."/>
            <person name="Ohm R."/>
            <person name="Martin F."/>
            <person name="Silar P."/>
            <person name="Natvig D."/>
            <person name="Lalanne C."/>
            <person name="Gautier V."/>
            <person name="Ament-Velasquez S.L."/>
            <person name="Kruys A."/>
            <person name="Hutchinson M.I."/>
            <person name="Powell A.J."/>
            <person name="Barry K."/>
            <person name="Miller A.N."/>
            <person name="Grigoriev I.V."/>
            <person name="Debuchy R."/>
            <person name="Gladieux P."/>
            <person name="Thoren M.H."/>
            <person name="Johannesson H."/>
        </authorList>
    </citation>
    <scope>NUCLEOTIDE SEQUENCE</scope>
    <source>
        <strain evidence="3">CBS 118394</strain>
    </source>
</reference>
<sequence length="234" mass="25725">MKLFLLFLSTGLLGVSSVSASPTPPNAEEPGHRRGDECRINPQSLTYCAGTNYSAALVSTYICGDWRLGPVQLPTKIPLDSVLELYDRLGGLCPGEFLDAFWNETLKPDPYWNFPTEHGFSLDSVTGKPIKGALVLEVGVLVDRFGGEGGTFVSPAAAPYMQRALPPSNLNTPKNDPTFPYNYHVYRVIKPLLVEAGPIAPWFRQPGQGVQYSLSQNISMLLNQQYLQHEDPGR</sequence>
<gene>
    <name evidence="3" type="ORF">B0H66DRAFT_575033</name>
</gene>
<organism evidence="3 4">
    <name type="scientific">Apodospora peruviana</name>
    <dbReference type="NCBI Taxonomy" id="516989"/>
    <lineage>
        <taxon>Eukaryota</taxon>
        <taxon>Fungi</taxon>
        <taxon>Dikarya</taxon>
        <taxon>Ascomycota</taxon>
        <taxon>Pezizomycotina</taxon>
        <taxon>Sordariomycetes</taxon>
        <taxon>Sordariomycetidae</taxon>
        <taxon>Sordariales</taxon>
        <taxon>Lasiosphaeriaceae</taxon>
        <taxon>Apodospora</taxon>
    </lineage>
</organism>
<dbReference type="AlphaFoldDB" id="A0AAE0I3N1"/>
<evidence type="ECO:0000259" key="2">
    <source>
        <dbReference type="Pfam" id="PF14021"/>
    </source>
</evidence>
<feature type="signal peptide" evidence="1">
    <location>
        <begin position="1"/>
        <end position="20"/>
    </location>
</feature>
<feature type="domain" description="TNT" evidence="2">
    <location>
        <begin position="136"/>
        <end position="228"/>
    </location>
</feature>
<accession>A0AAE0I3N1</accession>
<dbReference type="InterPro" id="IPR053024">
    <property type="entry name" value="Fungal_surface_NADase"/>
</dbReference>